<name>A0ABQ3U8Z4_STRHY</name>
<organism evidence="2 3">
    <name type="scientific">Streptomyces hygroscopicus</name>
    <dbReference type="NCBI Taxonomy" id="1912"/>
    <lineage>
        <taxon>Bacteria</taxon>
        <taxon>Bacillati</taxon>
        <taxon>Actinomycetota</taxon>
        <taxon>Actinomycetes</taxon>
        <taxon>Kitasatosporales</taxon>
        <taxon>Streptomycetaceae</taxon>
        <taxon>Streptomyces</taxon>
        <taxon>Streptomyces violaceusniger group</taxon>
    </lineage>
</organism>
<sequence>MADETAATPEPGRRSERTRAAVLAVARGRKPVPGKAPDPETRSGNPLRQGRALRPTSCPTAAPVLRQSLVSRGSLP</sequence>
<evidence type="ECO:0000313" key="3">
    <source>
        <dbReference type="Proteomes" id="UP001054854"/>
    </source>
</evidence>
<gene>
    <name evidence="2" type="ORF">TPA0910_64990</name>
</gene>
<comment type="caution">
    <text evidence="2">The sequence shown here is derived from an EMBL/GenBank/DDBJ whole genome shotgun (WGS) entry which is preliminary data.</text>
</comment>
<keyword evidence="3" id="KW-1185">Reference proteome</keyword>
<evidence type="ECO:0000256" key="1">
    <source>
        <dbReference type="SAM" id="MobiDB-lite"/>
    </source>
</evidence>
<accession>A0ABQ3U8Z4</accession>
<evidence type="ECO:0000313" key="2">
    <source>
        <dbReference type="EMBL" id="GHJ32066.1"/>
    </source>
</evidence>
<dbReference type="Proteomes" id="UP001054854">
    <property type="component" value="Unassembled WGS sequence"/>
</dbReference>
<protein>
    <submittedName>
        <fullName evidence="2">Uncharacterized protein</fullName>
    </submittedName>
</protein>
<reference evidence="2" key="1">
    <citation type="submission" date="2024-05" db="EMBL/GenBank/DDBJ databases">
        <title>Whole genome shotgun sequence of Streptomyces hygroscopicus NBRC 113678.</title>
        <authorList>
            <person name="Komaki H."/>
            <person name="Tamura T."/>
        </authorList>
    </citation>
    <scope>NUCLEOTIDE SEQUENCE</scope>
    <source>
        <strain evidence="2">N11-34</strain>
    </source>
</reference>
<proteinExistence type="predicted"/>
<dbReference type="EMBL" id="BNEK01000005">
    <property type="protein sequence ID" value="GHJ32066.1"/>
    <property type="molecule type" value="Genomic_DNA"/>
</dbReference>
<feature type="region of interest" description="Disordered" evidence="1">
    <location>
        <begin position="24"/>
        <end position="76"/>
    </location>
</feature>